<dbReference type="Proteomes" id="UP000053268">
    <property type="component" value="Unassembled WGS sequence"/>
</dbReference>
<sequence length="435" mass="50668">MTREKLEQFTLRVKEELDKEREERNYFQLERDKIRTFWEITRQQLEEAKAELRNRERATEEAKEENEALLETEKQKIKHLKYEQQAAAAALRAENLVALKAAKEEHAEQELELLNDKRMLRQEIREKALAAQDELRRAKLVHAEELSKARDDFQEKARQIEDKAEKKLHETKVELTVKHRMEIAEVEERKNKQLSDLIAHHDRAFTDLKSYYNDITLNNLGLISSIKQQMEEMQKVKERAEKVAKDAVAEAKNLREPLEAAIIDNKELKRQMSNYDRDKAALAAKTKQLASLEKQFEVLKWEYEVLQVRFDRIEKERNELKSRFSRAVLEVQQKVSLKTSLLEAKLKSLEARDLGPKEIHDLLKLKDTQIEDLHYEAARLRKAHDDLLATYEAKLTKLGIPPEELGFKPLRAVTVAGLSPVVGMGPAGLVTNDNV</sequence>
<dbReference type="GO" id="GO:0031267">
    <property type="term" value="F:small GTPase binding"/>
    <property type="evidence" value="ECO:0007669"/>
    <property type="project" value="InterPro"/>
</dbReference>
<dbReference type="GO" id="GO:0005794">
    <property type="term" value="C:Golgi apparatus"/>
    <property type="evidence" value="ECO:0007669"/>
    <property type="project" value="TreeGrafter"/>
</dbReference>
<keyword evidence="7" id="KW-0282">Flagellum</keyword>
<evidence type="ECO:0000256" key="1">
    <source>
        <dbReference type="ARBA" id="ARBA00004230"/>
    </source>
</evidence>
<evidence type="ECO:0000313" key="15">
    <source>
        <dbReference type="EMBL" id="KPJ03491.1"/>
    </source>
</evidence>
<dbReference type="GO" id="GO:0048870">
    <property type="term" value="P:cell motility"/>
    <property type="evidence" value="ECO:0007669"/>
    <property type="project" value="InterPro"/>
</dbReference>
<evidence type="ECO:0000256" key="7">
    <source>
        <dbReference type="ARBA" id="ARBA00022846"/>
    </source>
</evidence>
<dbReference type="GO" id="GO:0031514">
    <property type="term" value="C:motile cilium"/>
    <property type="evidence" value="ECO:0007669"/>
    <property type="project" value="UniProtKB-SubCell"/>
</dbReference>
<evidence type="ECO:0000256" key="4">
    <source>
        <dbReference type="ARBA" id="ARBA00021301"/>
    </source>
</evidence>
<reference evidence="15 16" key="1">
    <citation type="journal article" date="2015" name="Nat. Commun.">
        <title>Outbred genome sequencing and CRISPR/Cas9 gene editing in butterflies.</title>
        <authorList>
            <person name="Li X."/>
            <person name="Fan D."/>
            <person name="Zhang W."/>
            <person name="Liu G."/>
            <person name="Zhang L."/>
            <person name="Zhao L."/>
            <person name="Fang X."/>
            <person name="Chen L."/>
            <person name="Dong Y."/>
            <person name="Chen Y."/>
            <person name="Ding Y."/>
            <person name="Zhao R."/>
            <person name="Feng M."/>
            <person name="Zhu Y."/>
            <person name="Feng Y."/>
            <person name="Jiang X."/>
            <person name="Zhu D."/>
            <person name="Xiang H."/>
            <person name="Feng X."/>
            <person name="Li S."/>
            <person name="Wang J."/>
            <person name="Zhang G."/>
            <person name="Kronforst M.R."/>
            <person name="Wang W."/>
        </authorList>
    </citation>
    <scope>NUCLEOTIDE SEQUENCE [LARGE SCALE GENOMIC DNA]</scope>
    <source>
        <strain evidence="15">Ya'a_city_454_Px</strain>
        <tissue evidence="15">Whole body</tissue>
    </source>
</reference>
<feature type="coiled-coil region" evidence="13">
    <location>
        <begin position="12"/>
        <end position="170"/>
    </location>
</feature>
<evidence type="ECO:0000256" key="10">
    <source>
        <dbReference type="ARBA" id="ARBA00023212"/>
    </source>
</evidence>
<feature type="coiled-coil region" evidence="13">
    <location>
        <begin position="223"/>
        <end position="323"/>
    </location>
</feature>
<gene>
    <name evidence="15" type="ORF">RR46_03557</name>
</gene>
<dbReference type="PANTHER" id="PTHR31543:SF0">
    <property type="entry name" value="DYNEIN REGULATORY COMPLEX SUBUNIT 4"/>
    <property type="match status" value="1"/>
</dbReference>
<proteinExistence type="inferred from homology"/>
<keyword evidence="8 13" id="KW-0175">Coiled coil</keyword>
<dbReference type="AlphaFoldDB" id="A0A194QJ62"/>
<keyword evidence="5" id="KW-0963">Cytoplasm</keyword>
<evidence type="ECO:0000313" key="16">
    <source>
        <dbReference type="Proteomes" id="UP000053268"/>
    </source>
</evidence>
<dbReference type="Pfam" id="PF13851">
    <property type="entry name" value="GAS"/>
    <property type="match status" value="1"/>
</dbReference>
<evidence type="ECO:0000256" key="3">
    <source>
        <dbReference type="ARBA" id="ARBA00009859"/>
    </source>
</evidence>
<evidence type="ECO:0000256" key="8">
    <source>
        <dbReference type="ARBA" id="ARBA00023054"/>
    </source>
</evidence>
<dbReference type="InterPro" id="IPR025593">
    <property type="entry name" value="GAS8_dom"/>
</dbReference>
<name>A0A194QJ62_PAPXU</name>
<evidence type="ECO:0000256" key="11">
    <source>
        <dbReference type="ARBA" id="ARBA00023273"/>
    </source>
</evidence>
<comment type="similarity">
    <text evidence="3">Belongs to the DRC4 family.</text>
</comment>
<evidence type="ECO:0000256" key="9">
    <source>
        <dbReference type="ARBA" id="ARBA00023069"/>
    </source>
</evidence>
<organism evidence="15 16">
    <name type="scientific">Papilio xuthus</name>
    <name type="common">Asian swallowtail butterfly</name>
    <dbReference type="NCBI Taxonomy" id="66420"/>
    <lineage>
        <taxon>Eukaryota</taxon>
        <taxon>Metazoa</taxon>
        <taxon>Ecdysozoa</taxon>
        <taxon>Arthropoda</taxon>
        <taxon>Hexapoda</taxon>
        <taxon>Insecta</taxon>
        <taxon>Pterygota</taxon>
        <taxon>Neoptera</taxon>
        <taxon>Endopterygota</taxon>
        <taxon>Lepidoptera</taxon>
        <taxon>Glossata</taxon>
        <taxon>Ditrysia</taxon>
        <taxon>Papilionoidea</taxon>
        <taxon>Papilionidae</taxon>
        <taxon>Papilioninae</taxon>
        <taxon>Papilio</taxon>
    </lineage>
</organism>
<evidence type="ECO:0000256" key="2">
    <source>
        <dbReference type="ARBA" id="ARBA00004245"/>
    </source>
</evidence>
<dbReference type="EMBL" id="KQ459167">
    <property type="protein sequence ID" value="KPJ03491.1"/>
    <property type="molecule type" value="Genomic_DNA"/>
</dbReference>
<evidence type="ECO:0000259" key="14">
    <source>
        <dbReference type="Pfam" id="PF13851"/>
    </source>
</evidence>
<protein>
    <recommendedName>
        <fullName evidence="4">Dynein regulatory complex subunit 4</fullName>
    </recommendedName>
    <alternativeName>
        <fullName evidence="12">Growth arrest-specific protein 8</fullName>
    </alternativeName>
</protein>
<keyword evidence="10" id="KW-0206">Cytoskeleton</keyword>
<dbReference type="GO" id="GO:0008017">
    <property type="term" value="F:microtubule binding"/>
    <property type="evidence" value="ECO:0007669"/>
    <property type="project" value="InterPro"/>
</dbReference>
<comment type="subcellular location">
    <subcellularLocation>
        <location evidence="1">Cell projection</location>
        <location evidence="1">Cilium</location>
        <location evidence="1">Flagellum</location>
    </subcellularLocation>
    <subcellularLocation>
        <location evidence="2">Cytoplasm</location>
        <location evidence="2">Cytoskeleton</location>
    </subcellularLocation>
</comment>
<evidence type="ECO:0000256" key="5">
    <source>
        <dbReference type="ARBA" id="ARBA00022490"/>
    </source>
</evidence>
<dbReference type="STRING" id="66420.A0A194QJ62"/>
<feature type="domain" description="Growth arrest-specific protein 8" evidence="14">
    <location>
        <begin position="196"/>
        <end position="351"/>
    </location>
</feature>
<accession>A0A194QJ62</accession>
<dbReference type="PANTHER" id="PTHR31543">
    <property type="entry name" value="DYNEIN REGULATORY COMPLEX SUBUNIT 4"/>
    <property type="match status" value="1"/>
</dbReference>
<evidence type="ECO:0000256" key="13">
    <source>
        <dbReference type="SAM" id="Coils"/>
    </source>
</evidence>
<dbReference type="InterPro" id="IPR039308">
    <property type="entry name" value="GAS8"/>
</dbReference>
<keyword evidence="11" id="KW-0966">Cell projection</keyword>
<keyword evidence="6" id="KW-0493">Microtubule</keyword>
<evidence type="ECO:0000256" key="6">
    <source>
        <dbReference type="ARBA" id="ARBA00022701"/>
    </source>
</evidence>
<keyword evidence="9" id="KW-0969">Cilium</keyword>
<dbReference type="GO" id="GO:0005874">
    <property type="term" value="C:microtubule"/>
    <property type="evidence" value="ECO:0007669"/>
    <property type="project" value="UniProtKB-KW"/>
</dbReference>
<evidence type="ECO:0000256" key="12">
    <source>
        <dbReference type="ARBA" id="ARBA00031568"/>
    </source>
</evidence>
<keyword evidence="16" id="KW-1185">Reference proteome</keyword>